<evidence type="ECO:0000259" key="4">
    <source>
        <dbReference type="PROSITE" id="PS51063"/>
    </source>
</evidence>
<dbReference type="HOGENOM" id="CLU_075053_7_0_10"/>
<dbReference type="GO" id="GO:0003700">
    <property type="term" value="F:DNA-binding transcription factor activity"/>
    <property type="evidence" value="ECO:0007669"/>
    <property type="project" value="TreeGrafter"/>
</dbReference>
<keyword evidence="6" id="KW-1185">Reference proteome</keyword>
<sequence length="210" mass="24503">MKNILQQKLAYLFPTALLQELSEVGKLAHYTKNDIIMDVNQELHSVPLVISGSVKVLREDINGNELLLYFLEEGDTCAMSLTCCLKHSKSKIRAIADIDSEILFIPAEKMNEWFETEPSWRNFILESYQIRFNEMLETIDTLAFLKMDERLHKYIIDKIKVQGHTLLHITHQEIAEDLNTSRVVVSRLLKQLENQNLIKLFRNKIEVLKF</sequence>
<dbReference type="SUPFAM" id="SSF51206">
    <property type="entry name" value="cAMP-binding domain-like"/>
    <property type="match status" value="1"/>
</dbReference>
<evidence type="ECO:0000313" key="5">
    <source>
        <dbReference type="EMBL" id="EIJ39649.1"/>
    </source>
</evidence>
<gene>
    <name evidence="5" type="ORF">JoomaDRAFT_2678</name>
</gene>
<keyword evidence="3" id="KW-0804">Transcription</keyword>
<dbReference type="RefSeq" id="WP_008613286.1">
    <property type="nucleotide sequence ID" value="NZ_JH651379.1"/>
</dbReference>
<dbReference type="CDD" id="cd00038">
    <property type="entry name" value="CAP_ED"/>
    <property type="match status" value="1"/>
</dbReference>
<dbReference type="InterPro" id="IPR036390">
    <property type="entry name" value="WH_DNA-bd_sf"/>
</dbReference>
<protein>
    <submittedName>
        <fullName evidence="5">cAMP-binding protein</fullName>
    </submittedName>
</protein>
<keyword evidence="2" id="KW-0238">DNA-binding</keyword>
<dbReference type="InterPro" id="IPR012318">
    <property type="entry name" value="HTH_CRP"/>
</dbReference>
<name>I3C7Q6_9FLAO</name>
<dbReference type="SUPFAM" id="SSF46785">
    <property type="entry name" value="Winged helix' DNA-binding domain"/>
    <property type="match status" value="1"/>
</dbReference>
<dbReference type="AlphaFoldDB" id="I3C7Q6"/>
<dbReference type="Gene3D" id="1.10.10.10">
    <property type="entry name" value="Winged helix-like DNA-binding domain superfamily/Winged helix DNA-binding domain"/>
    <property type="match status" value="1"/>
</dbReference>
<dbReference type="CDD" id="cd00092">
    <property type="entry name" value="HTH_CRP"/>
    <property type="match status" value="1"/>
</dbReference>
<accession>I3C7Q6</accession>
<dbReference type="OrthoDB" id="9776746at2"/>
<dbReference type="eggNOG" id="COG0664">
    <property type="taxonomic scope" value="Bacteria"/>
</dbReference>
<dbReference type="Gene3D" id="2.60.120.10">
    <property type="entry name" value="Jelly Rolls"/>
    <property type="match status" value="1"/>
</dbReference>
<dbReference type="SMART" id="SM00419">
    <property type="entry name" value="HTH_CRP"/>
    <property type="match status" value="1"/>
</dbReference>
<organism evidence="5 6">
    <name type="scientific">Galbibacter orientalis DSM 19592</name>
    <dbReference type="NCBI Taxonomy" id="926559"/>
    <lineage>
        <taxon>Bacteria</taxon>
        <taxon>Pseudomonadati</taxon>
        <taxon>Bacteroidota</taxon>
        <taxon>Flavobacteriia</taxon>
        <taxon>Flavobacteriales</taxon>
        <taxon>Flavobacteriaceae</taxon>
        <taxon>Galbibacter</taxon>
    </lineage>
</organism>
<proteinExistence type="predicted"/>
<dbReference type="GO" id="GO:0003677">
    <property type="term" value="F:DNA binding"/>
    <property type="evidence" value="ECO:0007669"/>
    <property type="project" value="UniProtKB-KW"/>
</dbReference>
<dbReference type="PANTHER" id="PTHR24567">
    <property type="entry name" value="CRP FAMILY TRANSCRIPTIONAL REGULATORY PROTEIN"/>
    <property type="match status" value="1"/>
</dbReference>
<evidence type="ECO:0000256" key="3">
    <source>
        <dbReference type="ARBA" id="ARBA00023163"/>
    </source>
</evidence>
<evidence type="ECO:0000313" key="6">
    <source>
        <dbReference type="Proteomes" id="UP000004690"/>
    </source>
</evidence>
<dbReference type="Pfam" id="PF13545">
    <property type="entry name" value="HTH_Crp_2"/>
    <property type="match status" value="1"/>
</dbReference>
<dbReference type="Pfam" id="PF00027">
    <property type="entry name" value="cNMP_binding"/>
    <property type="match status" value="1"/>
</dbReference>
<dbReference type="InterPro" id="IPR018490">
    <property type="entry name" value="cNMP-bd_dom_sf"/>
</dbReference>
<evidence type="ECO:0000256" key="2">
    <source>
        <dbReference type="ARBA" id="ARBA00023125"/>
    </source>
</evidence>
<dbReference type="PANTHER" id="PTHR24567:SF26">
    <property type="entry name" value="REGULATORY PROTEIN YEIL"/>
    <property type="match status" value="1"/>
</dbReference>
<dbReference type="InterPro" id="IPR050397">
    <property type="entry name" value="Env_Response_Regulators"/>
</dbReference>
<reference evidence="5 6" key="1">
    <citation type="submission" date="2012-02" db="EMBL/GenBank/DDBJ databases">
        <title>Improved High-Quality Draft genome of Joostella marina DSM 19592.</title>
        <authorList>
            <consortium name="US DOE Joint Genome Institute (JGI-PGF)"/>
            <person name="Lucas S."/>
            <person name="Copeland A."/>
            <person name="Lapidus A."/>
            <person name="Bruce D."/>
            <person name="Goodwin L."/>
            <person name="Pitluck S."/>
            <person name="Peters L."/>
            <person name="Chertkov O."/>
            <person name="Ovchinnikova G."/>
            <person name="Kyrpides N."/>
            <person name="Mavromatis K."/>
            <person name="Detter J.C."/>
            <person name="Han C."/>
            <person name="Land M."/>
            <person name="Hauser L."/>
            <person name="Markowitz V."/>
            <person name="Cheng J.-F."/>
            <person name="Hugenholtz P."/>
            <person name="Woyke T."/>
            <person name="Wu D."/>
            <person name="Tindall B."/>
            <person name="Brambilla E."/>
            <person name="Klenk H.-P."/>
            <person name="Eisen J.A."/>
        </authorList>
    </citation>
    <scope>NUCLEOTIDE SEQUENCE [LARGE SCALE GENOMIC DNA]</scope>
    <source>
        <strain evidence="5 6">DSM 19592</strain>
    </source>
</reference>
<dbReference type="InterPro" id="IPR036388">
    <property type="entry name" value="WH-like_DNA-bd_sf"/>
</dbReference>
<dbReference type="STRING" id="926559.JoomaDRAFT_2678"/>
<dbReference type="InterPro" id="IPR014710">
    <property type="entry name" value="RmlC-like_jellyroll"/>
</dbReference>
<keyword evidence="1" id="KW-0805">Transcription regulation</keyword>
<dbReference type="EMBL" id="JH651379">
    <property type="protein sequence ID" value="EIJ39649.1"/>
    <property type="molecule type" value="Genomic_DNA"/>
</dbReference>
<dbReference type="InterPro" id="IPR000595">
    <property type="entry name" value="cNMP-bd_dom"/>
</dbReference>
<dbReference type="GO" id="GO:0005829">
    <property type="term" value="C:cytosol"/>
    <property type="evidence" value="ECO:0007669"/>
    <property type="project" value="TreeGrafter"/>
</dbReference>
<evidence type="ECO:0000256" key="1">
    <source>
        <dbReference type="ARBA" id="ARBA00023015"/>
    </source>
</evidence>
<dbReference type="PROSITE" id="PS51063">
    <property type="entry name" value="HTH_CRP_2"/>
    <property type="match status" value="1"/>
</dbReference>
<dbReference type="Proteomes" id="UP000004690">
    <property type="component" value="Unassembled WGS sequence"/>
</dbReference>
<feature type="domain" description="HTH crp-type" evidence="4">
    <location>
        <begin position="145"/>
        <end position="210"/>
    </location>
</feature>